<feature type="transmembrane region" description="Helical" evidence="1">
    <location>
        <begin position="6"/>
        <end position="26"/>
    </location>
</feature>
<sequence>MTYSFAVIIIVLFVLILIAVLFFLIYKICIEHMARLFSPSRNSMYFFKKLTFLCNVSPSDFTGRGQDSKPSFSIATTL</sequence>
<keyword evidence="1" id="KW-0812">Transmembrane</keyword>
<dbReference type="WBParaSite" id="GPLIN_000680800">
    <property type="protein sequence ID" value="GPLIN_000680800"/>
    <property type="gene ID" value="GPLIN_000680800"/>
</dbReference>
<keyword evidence="2" id="KW-1185">Reference proteome</keyword>
<dbReference type="Proteomes" id="UP000050741">
    <property type="component" value="Unassembled WGS sequence"/>
</dbReference>
<reference evidence="2" key="1">
    <citation type="submission" date="2014-05" db="EMBL/GenBank/DDBJ databases">
        <title>The genome and life-stage specific transcriptomes of Globodera pallida elucidate key aspects of plant parasitism by a cyst nematode.</title>
        <authorList>
            <person name="Cotton J.A."/>
            <person name="Lilley C.J."/>
            <person name="Jones L.M."/>
            <person name="Kikuchi T."/>
            <person name="Reid A.J."/>
            <person name="Thorpe P."/>
            <person name="Tsai I.J."/>
            <person name="Beasley H."/>
            <person name="Blok V."/>
            <person name="Cock P.J.A."/>
            <person name="Van den Akker S.E."/>
            <person name="Holroyd N."/>
            <person name="Hunt M."/>
            <person name="Mantelin S."/>
            <person name="Naghra H."/>
            <person name="Pain A."/>
            <person name="Palomares-Rius J.E."/>
            <person name="Zarowiecki M."/>
            <person name="Berriman M."/>
            <person name="Jones J.T."/>
            <person name="Urwin P.E."/>
        </authorList>
    </citation>
    <scope>NUCLEOTIDE SEQUENCE [LARGE SCALE GENOMIC DNA]</scope>
    <source>
        <strain evidence="2">Lindley</strain>
    </source>
</reference>
<evidence type="ECO:0000256" key="1">
    <source>
        <dbReference type="SAM" id="Phobius"/>
    </source>
</evidence>
<protein>
    <submittedName>
        <fullName evidence="3">Col_cuticle_N domain-containing protein</fullName>
    </submittedName>
</protein>
<proteinExistence type="predicted"/>
<keyword evidence="1" id="KW-1133">Transmembrane helix</keyword>
<evidence type="ECO:0000313" key="3">
    <source>
        <dbReference type="WBParaSite" id="GPLIN_000680800"/>
    </source>
</evidence>
<reference evidence="3" key="2">
    <citation type="submission" date="2016-06" db="UniProtKB">
        <authorList>
            <consortium name="WormBaseParasite"/>
        </authorList>
    </citation>
    <scope>IDENTIFICATION</scope>
</reference>
<evidence type="ECO:0000313" key="2">
    <source>
        <dbReference type="Proteomes" id="UP000050741"/>
    </source>
</evidence>
<dbReference type="AlphaFoldDB" id="A0A183C1R4"/>
<keyword evidence="1" id="KW-0472">Membrane</keyword>
<organism evidence="2 3">
    <name type="scientific">Globodera pallida</name>
    <name type="common">Potato cyst nematode worm</name>
    <name type="synonym">Heterodera pallida</name>
    <dbReference type="NCBI Taxonomy" id="36090"/>
    <lineage>
        <taxon>Eukaryota</taxon>
        <taxon>Metazoa</taxon>
        <taxon>Ecdysozoa</taxon>
        <taxon>Nematoda</taxon>
        <taxon>Chromadorea</taxon>
        <taxon>Rhabditida</taxon>
        <taxon>Tylenchina</taxon>
        <taxon>Tylenchomorpha</taxon>
        <taxon>Tylenchoidea</taxon>
        <taxon>Heteroderidae</taxon>
        <taxon>Heteroderinae</taxon>
        <taxon>Globodera</taxon>
    </lineage>
</organism>
<name>A0A183C1R4_GLOPA</name>
<accession>A0A183C1R4</accession>